<dbReference type="CDD" id="cd05403">
    <property type="entry name" value="NT_KNTase_like"/>
    <property type="match status" value="1"/>
</dbReference>
<dbReference type="InterPro" id="IPR052930">
    <property type="entry name" value="TA_antitoxin_MntA"/>
</dbReference>
<organism evidence="2 3">
    <name type="scientific">Alkalispirochaeta sphaeroplastigenens</name>
    <dbReference type="NCBI Taxonomy" id="1187066"/>
    <lineage>
        <taxon>Bacteria</taxon>
        <taxon>Pseudomonadati</taxon>
        <taxon>Spirochaetota</taxon>
        <taxon>Spirochaetia</taxon>
        <taxon>Spirochaetales</taxon>
        <taxon>Spirochaetaceae</taxon>
        <taxon>Alkalispirochaeta</taxon>
    </lineage>
</organism>
<evidence type="ECO:0000259" key="1">
    <source>
        <dbReference type="Pfam" id="PF18765"/>
    </source>
</evidence>
<dbReference type="RefSeq" id="WP_103681203.1">
    <property type="nucleotide sequence ID" value="NZ_LPWH01000123.1"/>
</dbReference>
<feature type="domain" description="Polymerase beta nucleotidyltransferase" evidence="1">
    <location>
        <begin position="14"/>
        <end position="99"/>
    </location>
</feature>
<dbReference type="Proteomes" id="UP000237350">
    <property type="component" value="Unassembled WGS sequence"/>
</dbReference>
<evidence type="ECO:0000313" key="2">
    <source>
        <dbReference type="EMBL" id="POQ98387.1"/>
    </source>
</evidence>
<proteinExistence type="predicted"/>
<reference evidence="3" key="1">
    <citation type="submission" date="2015-12" db="EMBL/GenBank/DDBJ databases">
        <authorList>
            <person name="Lodha T.D."/>
            <person name="Chintalapati S."/>
            <person name="Chintalapati V.R."/>
            <person name="Sravanthi T."/>
        </authorList>
    </citation>
    <scope>NUCLEOTIDE SEQUENCE [LARGE SCALE GENOMIC DNA]</scope>
    <source>
        <strain evidence="3">JC133</strain>
    </source>
</reference>
<comment type="caution">
    <text evidence="2">The sequence shown here is derived from an EMBL/GenBank/DDBJ whole genome shotgun (WGS) entry which is preliminary data.</text>
</comment>
<dbReference type="OrthoDB" id="9803106at2"/>
<dbReference type="InterPro" id="IPR041633">
    <property type="entry name" value="Polbeta"/>
</dbReference>
<dbReference type="Gene3D" id="3.30.460.10">
    <property type="entry name" value="Beta Polymerase, domain 2"/>
    <property type="match status" value="1"/>
</dbReference>
<dbReference type="AlphaFoldDB" id="A0A2S4JFP3"/>
<dbReference type="InterPro" id="IPR043519">
    <property type="entry name" value="NT_sf"/>
</dbReference>
<sequence>MTSHDGLSPAMRQAIITVVSRDPRVEQVVLFGSRAKGTHHEGSDIDLAVYGTNLTRAHAATWQETLEDELFPWGVDIVIMGPDIDEQLRAHIERVGTPVIVDP</sequence>
<accession>A0A2S4JFP3</accession>
<dbReference type="EMBL" id="LPWH01000123">
    <property type="protein sequence ID" value="POQ98387.1"/>
    <property type="molecule type" value="Genomic_DNA"/>
</dbReference>
<keyword evidence="3" id="KW-1185">Reference proteome</keyword>
<evidence type="ECO:0000313" key="3">
    <source>
        <dbReference type="Proteomes" id="UP000237350"/>
    </source>
</evidence>
<dbReference type="PANTHER" id="PTHR43852">
    <property type="entry name" value="NUCLEOTIDYLTRANSFERASE"/>
    <property type="match status" value="1"/>
</dbReference>
<dbReference type="PANTHER" id="PTHR43852:SF3">
    <property type="entry name" value="NUCLEOTIDYLTRANSFERASE"/>
    <property type="match status" value="1"/>
</dbReference>
<dbReference type="Pfam" id="PF18765">
    <property type="entry name" value="Polbeta"/>
    <property type="match status" value="1"/>
</dbReference>
<dbReference type="SUPFAM" id="SSF81301">
    <property type="entry name" value="Nucleotidyltransferase"/>
    <property type="match status" value="1"/>
</dbReference>
<name>A0A2S4JFP3_9SPIO</name>
<gene>
    <name evidence="2" type="ORF">AU468_13615</name>
</gene>
<protein>
    <recommendedName>
        <fullName evidence="1">Polymerase beta nucleotidyltransferase domain-containing protein</fullName>
    </recommendedName>
</protein>